<sequence length="112" mass="12175">MCFRSLIRATIRRRRSADPIDVNLVPPVIGPSSIEYRESHRGFLLRVSANSAGLFSLFIEDPHGLEPCPLQSLPDADHPFPPDGFRDLVEAIAAVPAAKVAIDACLNGKRAS</sequence>
<dbReference type="EMBL" id="FCOB02000059">
    <property type="protein sequence ID" value="SAL03532.1"/>
    <property type="molecule type" value="Genomic_DNA"/>
</dbReference>
<proteinExistence type="predicted"/>
<keyword evidence="2" id="KW-1185">Reference proteome</keyword>
<dbReference type="Proteomes" id="UP000054978">
    <property type="component" value="Unassembled WGS sequence"/>
</dbReference>
<reference evidence="1" key="1">
    <citation type="submission" date="2016-01" db="EMBL/GenBank/DDBJ databases">
        <authorList>
            <person name="Peeters C."/>
        </authorList>
    </citation>
    <scope>NUCLEOTIDE SEQUENCE [LARGE SCALE GENOMIC DNA]</scope>
    <source>
        <strain evidence="1">LMG 29326</strain>
    </source>
</reference>
<dbReference type="AlphaFoldDB" id="A0A158E9G6"/>
<name>A0A158E9G6_9BURK</name>
<accession>A0A158E9G6</accession>
<evidence type="ECO:0000313" key="1">
    <source>
        <dbReference type="EMBL" id="SAL03532.1"/>
    </source>
</evidence>
<comment type="caution">
    <text evidence="1">The sequence shown here is derived from an EMBL/GenBank/DDBJ whole genome shotgun (WGS) entry which is preliminary data.</text>
</comment>
<evidence type="ECO:0000313" key="2">
    <source>
        <dbReference type="Proteomes" id="UP000054978"/>
    </source>
</evidence>
<organism evidence="1 2">
    <name type="scientific">Caballeronia ptereochthonis</name>
    <dbReference type="NCBI Taxonomy" id="1777144"/>
    <lineage>
        <taxon>Bacteria</taxon>
        <taxon>Pseudomonadati</taxon>
        <taxon>Pseudomonadota</taxon>
        <taxon>Betaproteobacteria</taxon>
        <taxon>Burkholderiales</taxon>
        <taxon>Burkholderiaceae</taxon>
        <taxon>Caballeronia</taxon>
    </lineage>
</organism>
<gene>
    <name evidence="1" type="ORF">AWB83_06821</name>
</gene>
<protein>
    <submittedName>
        <fullName evidence="1">Uncharacterized protein</fullName>
    </submittedName>
</protein>